<name>A0A0E3ZIV4_9BACT</name>
<keyword evidence="6 8" id="KW-0456">Lyase</keyword>
<dbReference type="InterPro" id="IPR038418">
    <property type="entry name" value="6-PTP_synth/QueD_sf"/>
</dbReference>
<feature type="active site" description="Proton acceptor" evidence="9">
    <location>
        <position position="34"/>
    </location>
</feature>
<dbReference type="KEGG" id="pko:PKOR_09705"/>
<dbReference type="GO" id="GO:0008616">
    <property type="term" value="P:tRNA queuosine(34) biosynthetic process"/>
    <property type="evidence" value="ECO:0007669"/>
    <property type="project" value="UniProtKB-KW"/>
</dbReference>
<reference evidence="11 12" key="1">
    <citation type="journal article" date="2015" name="Sci. Rep.">
        <title>Unraveling adaptation of Pontibacter korlensis to radiation and infertility in desert through complete genome and comparative transcriptomic analysis.</title>
        <authorList>
            <person name="Dai J."/>
            <person name="Dai W."/>
            <person name="Qiu C."/>
            <person name="Yang Z."/>
            <person name="Zhang Y."/>
            <person name="Zhou M."/>
            <person name="Zhang L."/>
            <person name="Fang C."/>
            <person name="Gao Q."/>
            <person name="Yang Q."/>
            <person name="Li X."/>
            <person name="Wang Z."/>
            <person name="Wang Z."/>
            <person name="Jia Z."/>
            <person name="Chen X."/>
        </authorList>
    </citation>
    <scope>NUCLEOTIDE SEQUENCE [LARGE SCALE GENOMIC DNA]</scope>
    <source>
        <strain evidence="11 12">X14-1T</strain>
    </source>
</reference>
<dbReference type="OrthoDB" id="9804698at2"/>
<evidence type="ECO:0000256" key="5">
    <source>
        <dbReference type="ARBA" id="ARBA00022833"/>
    </source>
</evidence>
<evidence type="ECO:0000256" key="4">
    <source>
        <dbReference type="ARBA" id="ARBA00022723"/>
    </source>
</evidence>
<dbReference type="GO" id="GO:0070497">
    <property type="term" value="F:6-carboxytetrahydropterin synthase activity"/>
    <property type="evidence" value="ECO:0007669"/>
    <property type="project" value="UniProtKB-EC"/>
</dbReference>
<dbReference type="RefSeq" id="WP_046314328.1">
    <property type="nucleotide sequence ID" value="NZ_CBCSCY010000031.1"/>
</dbReference>
<evidence type="ECO:0000256" key="8">
    <source>
        <dbReference type="PIRNR" id="PIRNR006113"/>
    </source>
</evidence>
<evidence type="ECO:0000256" key="10">
    <source>
        <dbReference type="PIRSR" id="PIRSR006113-2"/>
    </source>
</evidence>
<sequence>MKLTICRKEHFNAAHRLHNPAWTDEQNSDVFGLCNNPNYHGHNYELIVKLTGTVDPETGYVYDMKKLSDLVKEEVINKYDHRNLNLDTEDFKQLNPTAENIAVVIWNKLRDRISPDYDLAVILYETERNFVEYNG</sequence>
<dbReference type="HOGENOM" id="CLU_111016_2_0_10"/>
<comment type="catalytic activity">
    <reaction evidence="7 8">
        <text>7,8-dihydroneopterin 3'-triphosphate + H2O = 6-carboxy-5,6,7,8-tetrahydropterin + triphosphate + acetaldehyde + 2 H(+)</text>
        <dbReference type="Rhea" id="RHEA:27966"/>
        <dbReference type="ChEBI" id="CHEBI:15343"/>
        <dbReference type="ChEBI" id="CHEBI:15377"/>
        <dbReference type="ChEBI" id="CHEBI:15378"/>
        <dbReference type="ChEBI" id="CHEBI:18036"/>
        <dbReference type="ChEBI" id="CHEBI:58462"/>
        <dbReference type="ChEBI" id="CHEBI:61032"/>
        <dbReference type="EC" id="4.1.2.50"/>
    </reaction>
</comment>
<dbReference type="GO" id="GO:0046872">
    <property type="term" value="F:metal ion binding"/>
    <property type="evidence" value="ECO:0007669"/>
    <property type="project" value="UniProtKB-KW"/>
</dbReference>
<dbReference type="InterPro" id="IPR007115">
    <property type="entry name" value="6-PTP_synth/QueD"/>
</dbReference>
<dbReference type="SUPFAM" id="SSF55620">
    <property type="entry name" value="Tetrahydrobiopterin biosynthesis enzymes-like"/>
    <property type="match status" value="1"/>
</dbReference>
<dbReference type="PANTHER" id="PTHR12589:SF7">
    <property type="entry name" value="6-PYRUVOYL TETRAHYDROBIOPTERIN SYNTHASE"/>
    <property type="match status" value="1"/>
</dbReference>
<evidence type="ECO:0000256" key="9">
    <source>
        <dbReference type="PIRSR" id="PIRSR006113-1"/>
    </source>
</evidence>
<feature type="binding site" evidence="10">
    <location>
        <position position="15"/>
    </location>
    <ligand>
        <name>Zn(2+)</name>
        <dbReference type="ChEBI" id="CHEBI:29105"/>
    </ligand>
</feature>
<evidence type="ECO:0000256" key="1">
    <source>
        <dbReference type="ARBA" id="ARBA00005061"/>
    </source>
</evidence>
<evidence type="ECO:0000256" key="2">
    <source>
        <dbReference type="ARBA" id="ARBA00008900"/>
    </source>
</evidence>
<keyword evidence="4 8" id="KW-0479">Metal-binding</keyword>
<gene>
    <name evidence="11" type="ORF">PKOR_09705</name>
</gene>
<dbReference type="UniPathway" id="UPA00391"/>
<proteinExistence type="inferred from homology"/>
<dbReference type="Proteomes" id="UP000033109">
    <property type="component" value="Chromosome"/>
</dbReference>
<feature type="binding site" evidence="10">
    <location>
        <position position="42"/>
    </location>
    <ligand>
        <name>Zn(2+)</name>
        <dbReference type="ChEBI" id="CHEBI:29105"/>
    </ligand>
</feature>
<dbReference type="PATRIC" id="fig|400092.3.peg.2131"/>
<keyword evidence="8" id="KW-0671">Queuosine biosynthesis</keyword>
<evidence type="ECO:0000256" key="7">
    <source>
        <dbReference type="ARBA" id="ARBA00048807"/>
    </source>
</evidence>
<dbReference type="EC" id="4.-.-.-" evidence="8"/>
<keyword evidence="12" id="KW-1185">Reference proteome</keyword>
<keyword evidence="5 8" id="KW-0862">Zinc</keyword>
<dbReference type="FunFam" id="3.30.479.10:FF:000003">
    <property type="entry name" value="6-pyruvoyl tetrahydrobiopterin synthase"/>
    <property type="match status" value="1"/>
</dbReference>
<evidence type="ECO:0000256" key="6">
    <source>
        <dbReference type="ARBA" id="ARBA00023239"/>
    </source>
</evidence>
<dbReference type="STRING" id="400092.PKOR_09705"/>
<evidence type="ECO:0000313" key="12">
    <source>
        <dbReference type="Proteomes" id="UP000033109"/>
    </source>
</evidence>
<evidence type="ECO:0000256" key="3">
    <source>
        <dbReference type="ARBA" id="ARBA00018141"/>
    </source>
</evidence>
<comment type="similarity">
    <text evidence="2 8">Belongs to the PTPS family. QueD subfamily.</text>
</comment>
<organism evidence="11 12">
    <name type="scientific">Pontibacter korlensis</name>
    <dbReference type="NCBI Taxonomy" id="400092"/>
    <lineage>
        <taxon>Bacteria</taxon>
        <taxon>Pseudomonadati</taxon>
        <taxon>Bacteroidota</taxon>
        <taxon>Cytophagia</taxon>
        <taxon>Cytophagales</taxon>
        <taxon>Hymenobacteraceae</taxon>
        <taxon>Pontibacter</taxon>
    </lineage>
</organism>
<dbReference type="AlphaFoldDB" id="A0A0E3ZIV4"/>
<dbReference type="PIRSF" id="PIRSF006113">
    <property type="entry name" value="PTP_synth"/>
    <property type="match status" value="1"/>
</dbReference>
<evidence type="ECO:0000313" key="11">
    <source>
        <dbReference type="EMBL" id="AKD05624.1"/>
    </source>
</evidence>
<comment type="cofactor">
    <cofactor evidence="8 10">
        <name>Zn(2+)</name>
        <dbReference type="ChEBI" id="CHEBI:29105"/>
    </cofactor>
    <text evidence="8 10">Binds 1 zinc ion per subunit.</text>
</comment>
<dbReference type="Gene3D" id="3.30.479.10">
    <property type="entry name" value="6-pyruvoyl tetrahydropterin synthase/QueD"/>
    <property type="match status" value="1"/>
</dbReference>
<dbReference type="Pfam" id="PF01242">
    <property type="entry name" value="PTPS"/>
    <property type="match status" value="1"/>
</dbReference>
<feature type="active site" description="Charge relay system" evidence="9">
    <location>
        <position position="81"/>
    </location>
</feature>
<feature type="active site" description="Charge relay system" evidence="9">
    <location>
        <position position="125"/>
    </location>
</feature>
<feature type="binding site" evidence="10">
    <location>
        <position position="40"/>
    </location>
    <ligand>
        <name>Zn(2+)</name>
        <dbReference type="ChEBI" id="CHEBI:29105"/>
    </ligand>
</feature>
<comment type="pathway">
    <text evidence="1 8">Purine metabolism; 7-cyano-7-deazaguanine biosynthesis.</text>
</comment>
<accession>A0A0E3ZIV4</accession>
<dbReference type="PANTHER" id="PTHR12589">
    <property type="entry name" value="PYRUVOYL TETRAHYDROBIOPTERIN SYNTHASE"/>
    <property type="match status" value="1"/>
</dbReference>
<dbReference type="EMBL" id="CP009621">
    <property type="protein sequence ID" value="AKD05624.1"/>
    <property type="molecule type" value="Genomic_DNA"/>
</dbReference>
<protein>
    <recommendedName>
        <fullName evidence="3 8">6-carboxy-5,6,7,8-tetrahydropterin synthase</fullName>
        <ecNumber evidence="8">4.-.-.-</ecNumber>
    </recommendedName>
</protein>